<name>A0A1M2VDD5_TRAPU</name>
<proteinExistence type="predicted"/>
<dbReference type="AlphaFoldDB" id="A0A1M2VDD5"/>
<feature type="compositionally biased region" description="Low complexity" evidence="1">
    <location>
        <begin position="1"/>
        <end position="18"/>
    </location>
</feature>
<reference evidence="2 3" key="1">
    <citation type="submission" date="2016-10" db="EMBL/GenBank/DDBJ databases">
        <title>Genome sequence of the basidiomycete white-rot fungus Trametes pubescens.</title>
        <authorList>
            <person name="Makela M.R."/>
            <person name="Granchi Z."/>
            <person name="Peng M."/>
            <person name="De Vries R.P."/>
            <person name="Grigoriev I."/>
            <person name="Riley R."/>
            <person name="Hilden K."/>
        </authorList>
    </citation>
    <scope>NUCLEOTIDE SEQUENCE [LARGE SCALE GENOMIC DNA]</scope>
    <source>
        <strain evidence="2 3">FBCC735</strain>
    </source>
</reference>
<evidence type="ECO:0000313" key="3">
    <source>
        <dbReference type="Proteomes" id="UP000184267"/>
    </source>
</evidence>
<keyword evidence="3" id="KW-1185">Reference proteome</keyword>
<dbReference type="EMBL" id="MNAD01001432">
    <property type="protein sequence ID" value="OJT05548.1"/>
    <property type="molecule type" value="Genomic_DNA"/>
</dbReference>
<sequence>MLASPAPRRPRTAIPTDTHLSITAHTLPSCPCTPLNQDFAARTNEESDPSSRETQMPRQAASPQPHPQHSDKHAGRHRVNRETRRTSALTFGEPESPEISPRLPNREARLTTGGTPARPAAPSGTMPPCPPRPGRAFRGSATAALAASEG</sequence>
<accession>A0A1M2VDD5</accession>
<dbReference type="Proteomes" id="UP000184267">
    <property type="component" value="Unassembled WGS sequence"/>
</dbReference>
<gene>
    <name evidence="2" type="ORF">TRAPUB_3635</name>
</gene>
<feature type="region of interest" description="Disordered" evidence="1">
    <location>
        <begin position="1"/>
        <end position="150"/>
    </location>
</feature>
<organism evidence="2 3">
    <name type="scientific">Trametes pubescens</name>
    <name type="common">White-rot fungus</name>
    <dbReference type="NCBI Taxonomy" id="154538"/>
    <lineage>
        <taxon>Eukaryota</taxon>
        <taxon>Fungi</taxon>
        <taxon>Dikarya</taxon>
        <taxon>Basidiomycota</taxon>
        <taxon>Agaricomycotina</taxon>
        <taxon>Agaricomycetes</taxon>
        <taxon>Polyporales</taxon>
        <taxon>Polyporaceae</taxon>
        <taxon>Trametes</taxon>
    </lineage>
</organism>
<protein>
    <submittedName>
        <fullName evidence="2">Uncharacterized protein</fullName>
    </submittedName>
</protein>
<comment type="caution">
    <text evidence="2">The sequence shown here is derived from an EMBL/GenBank/DDBJ whole genome shotgun (WGS) entry which is preliminary data.</text>
</comment>
<evidence type="ECO:0000313" key="2">
    <source>
        <dbReference type="EMBL" id="OJT05548.1"/>
    </source>
</evidence>
<evidence type="ECO:0000256" key="1">
    <source>
        <dbReference type="SAM" id="MobiDB-lite"/>
    </source>
</evidence>